<gene>
    <name evidence="2" type="ORF">CXB51_014224</name>
</gene>
<dbReference type="AlphaFoldDB" id="A0A8J5Z2X9"/>
<evidence type="ECO:0000256" key="1">
    <source>
        <dbReference type="SAM" id="MobiDB-lite"/>
    </source>
</evidence>
<protein>
    <submittedName>
        <fullName evidence="2">Uncharacterized protein</fullName>
    </submittedName>
</protein>
<organism evidence="2 3">
    <name type="scientific">Gossypium anomalum</name>
    <dbReference type="NCBI Taxonomy" id="47600"/>
    <lineage>
        <taxon>Eukaryota</taxon>
        <taxon>Viridiplantae</taxon>
        <taxon>Streptophyta</taxon>
        <taxon>Embryophyta</taxon>
        <taxon>Tracheophyta</taxon>
        <taxon>Spermatophyta</taxon>
        <taxon>Magnoliopsida</taxon>
        <taxon>eudicotyledons</taxon>
        <taxon>Gunneridae</taxon>
        <taxon>Pentapetalae</taxon>
        <taxon>rosids</taxon>
        <taxon>malvids</taxon>
        <taxon>Malvales</taxon>
        <taxon>Malvaceae</taxon>
        <taxon>Malvoideae</taxon>
        <taxon>Gossypium</taxon>
    </lineage>
</organism>
<proteinExistence type="predicted"/>
<evidence type="ECO:0000313" key="2">
    <source>
        <dbReference type="EMBL" id="KAG8491067.1"/>
    </source>
</evidence>
<keyword evidence="3" id="KW-1185">Reference proteome</keyword>
<name>A0A8J5Z2X9_9ROSI</name>
<comment type="caution">
    <text evidence="2">The sequence shown here is derived from an EMBL/GenBank/DDBJ whole genome shotgun (WGS) entry which is preliminary data.</text>
</comment>
<evidence type="ECO:0000313" key="3">
    <source>
        <dbReference type="Proteomes" id="UP000701853"/>
    </source>
</evidence>
<sequence>MEIKLVPTQPQRDNQGSYETHITTKGSSEAASRNSQAHRLAKEALDSGENSYLMREKLNSHLVASERRRPRNPD</sequence>
<accession>A0A8J5Z2X9</accession>
<dbReference type="OrthoDB" id="977686at2759"/>
<dbReference type="Proteomes" id="UP000701853">
    <property type="component" value="Chromosome 6"/>
</dbReference>
<dbReference type="EMBL" id="JAHUZN010000006">
    <property type="protein sequence ID" value="KAG8491067.1"/>
    <property type="molecule type" value="Genomic_DNA"/>
</dbReference>
<feature type="region of interest" description="Disordered" evidence="1">
    <location>
        <begin position="1"/>
        <end position="40"/>
    </location>
</feature>
<reference evidence="2 3" key="1">
    <citation type="journal article" date="2021" name="bioRxiv">
        <title>The Gossypium anomalum genome as a resource for cotton improvement and evolutionary analysis of hybrid incompatibility.</title>
        <authorList>
            <person name="Grover C.E."/>
            <person name="Yuan D."/>
            <person name="Arick M.A."/>
            <person name="Miller E.R."/>
            <person name="Hu G."/>
            <person name="Peterson D.G."/>
            <person name="Wendel J.F."/>
            <person name="Udall J.A."/>
        </authorList>
    </citation>
    <scope>NUCLEOTIDE SEQUENCE [LARGE SCALE GENOMIC DNA]</scope>
    <source>
        <strain evidence="2">JFW-Udall</strain>
        <tissue evidence="2">Leaf</tissue>
    </source>
</reference>
<feature type="compositionally biased region" description="Polar residues" evidence="1">
    <location>
        <begin position="8"/>
        <end position="37"/>
    </location>
</feature>